<dbReference type="InterPro" id="IPR036477">
    <property type="entry name" value="Formyl_transf_N_sf"/>
</dbReference>
<sequence length="398" mass="43978">MFFTGGIGVFCVYRRAQTCPSLKLRFLSTKAHEPLRILFCGSDEFSIASLRALHEEHLKQPDRISSIDVVCRPGKRVGRGLKKIREVPIKAAASKLSLPIHEIDTFKGWTPPMLSGGPINLIVAVSFGLFVPPRILNGAKYGGLNVHPSLLPDFRGPAPLHHTLLAGRTRTGISLQTLHLKHFDHGVILKQTPSPGFEIPNPNSCTVPELLNTVAPRGAQILVEGIRDGLFVPPLKDAGWRASEGQEGLVHAAKITPEDRHINWANWTWAEINRRNRVLGPLWTKALVSTESPNGSTFQHKRVIITEMEEVTPPAGCDAFSLVPGLPFVNGVRPFEPRQEKGLYVFTQDGKLIRIHQMKVEGEQNTDGLRAALKARMIGDRVFHSNAGDYTPSYNPLQ</sequence>
<organism evidence="3 4">
    <name type="scientific">Aspergillus wentii DTO 134E9</name>
    <dbReference type="NCBI Taxonomy" id="1073089"/>
    <lineage>
        <taxon>Eukaryota</taxon>
        <taxon>Fungi</taxon>
        <taxon>Dikarya</taxon>
        <taxon>Ascomycota</taxon>
        <taxon>Pezizomycotina</taxon>
        <taxon>Eurotiomycetes</taxon>
        <taxon>Eurotiomycetidae</taxon>
        <taxon>Eurotiales</taxon>
        <taxon>Aspergillaceae</taxon>
        <taxon>Aspergillus</taxon>
        <taxon>Aspergillus subgen. Cremei</taxon>
    </lineage>
</organism>
<dbReference type="Proteomes" id="UP000184383">
    <property type="component" value="Unassembled WGS sequence"/>
</dbReference>
<reference evidence="4" key="1">
    <citation type="journal article" date="2017" name="Genome Biol.">
        <title>Comparative genomics reveals high biological diversity and specific adaptations in the industrially and medically important fungal genus Aspergillus.</title>
        <authorList>
            <person name="de Vries R.P."/>
            <person name="Riley R."/>
            <person name="Wiebenga A."/>
            <person name="Aguilar-Osorio G."/>
            <person name="Amillis S."/>
            <person name="Uchima C.A."/>
            <person name="Anderluh G."/>
            <person name="Asadollahi M."/>
            <person name="Askin M."/>
            <person name="Barry K."/>
            <person name="Battaglia E."/>
            <person name="Bayram O."/>
            <person name="Benocci T."/>
            <person name="Braus-Stromeyer S.A."/>
            <person name="Caldana C."/>
            <person name="Canovas D."/>
            <person name="Cerqueira G.C."/>
            <person name="Chen F."/>
            <person name="Chen W."/>
            <person name="Choi C."/>
            <person name="Clum A."/>
            <person name="Dos Santos R.A."/>
            <person name="Damasio A.R."/>
            <person name="Diallinas G."/>
            <person name="Emri T."/>
            <person name="Fekete E."/>
            <person name="Flipphi M."/>
            <person name="Freyberg S."/>
            <person name="Gallo A."/>
            <person name="Gournas C."/>
            <person name="Habgood R."/>
            <person name="Hainaut M."/>
            <person name="Harispe M.L."/>
            <person name="Henrissat B."/>
            <person name="Hilden K.S."/>
            <person name="Hope R."/>
            <person name="Hossain A."/>
            <person name="Karabika E."/>
            <person name="Karaffa L."/>
            <person name="Karanyi Z."/>
            <person name="Krasevec N."/>
            <person name="Kuo A."/>
            <person name="Kusch H."/>
            <person name="LaButti K."/>
            <person name="Lagendijk E.L."/>
            <person name="Lapidus A."/>
            <person name="Levasseur A."/>
            <person name="Lindquist E."/>
            <person name="Lipzen A."/>
            <person name="Logrieco A.F."/>
            <person name="MacCabe A."/>
            <person name="Maekelae M.R."/>
            <person name="Malavazi I."/>
            <person name="Melin P."/>
            <person name="Meyer V."/>
            <person name="Mielnichuk N."/>
            <person name="Miskei M."/>
            <person name="Molnar A.P."/>
            <person name="Mule G."/>
            <person name="Ngan C.Y."/>
            <person name="Orejas M."/>
            <person name="Orosz E."/>
            <person name="Ouedraogo J.P."/>
            <person name="Overkamp K.M."/>
            <person name="Park H.-S."/>
            <person name="Perrone G."/>
            <person name="Piumi F."/>
            <person name="Punt P.J."/>
            <person name="Ram A.F."/>
            <person name="Ramon A."/>
            <person name="Rauscher S."/>
            <person name="Record E."/>
            <person name="Riano-Pachon D.M."/>
            <person name="Robert V."/>
            <person name="Roehrig J."/>
            <person name="Ruller R."/>
            <person name="Salamov A."/>
            <person name="Salih N.S."/>
            <person name="Samson R.A."/>
            <person name="Sandor E."/>
            <person name="Sanguinetti M."/>
            <person name="Schuetze T."/>
            <person name="Sepcic K."/>
            <person name="Shelest E."/>
            <person name="Sherlock G."/>
            <person name="Sophianopoulou V."/>
            <person name="Squina F.M."/>
            <person name="Sun H."/>
            <person name="Susca A."/>
            <person name="Todd R.B."/>
            <person name="Tsang A."/>
            <person name="Unkles S.E."/>
            <person name="van de Wiele N."/>
            <person name="van Rossen-Uffink D."/>
            <person name="Oliveira J.V."/>
            <person name="Vesth T.C."/>
            <person name="Visser J."/>
            <person name="Yu J.-H."/>
            <person name="Zhou M."/>
            <person name="Andersen M.R."/>
            <person name="Archer D.B."/>
            <person name="Baker S.E."/>
            <person name="Benoit I."/>
            <person name="Brakhage A.A."/>
            <person name="Braus G.H."/>
            <person name="Fischer R."/>
            <person name="Frisvad J.C."/>
            <person name="Goldman G.H."/>
            <person name="Houbraken J."/>
            <person name="Oakley B."/>
            <person name="Pocsi I."/>
            <person name="Scazzocchio C."/>
            <person name="Seiboth B."/>
            <person name="vanKuyk P.A."/>
            <person name="Wortman J."/>
            <person name="Dyer P.S."/>
            <person name="Grigoriev I.V."/>
        </authorList>
    </citation>
    <scope>NUCLEOTIDE SEQUENCE [LARGE SCALE GENOMIC DNA]</scope>
    <source>
        <strain evidence="4">DTO 134E9</strain>
    </source>
</reference>
<dbReference type="EMBL" id="KV878211">
    <property type="protein sequence ID" value="OJJ36718.1"/>
    <property type="molecule type" value="Genomic_DNA"/>
</dbReference>
<dbReference type="PANTHER" id="PTHR11138:SF5">
    <property type="entry name" value="METHIONYL-TRNA FORMYLTRANSFERASE, MITOCHONDRIAL"/>
    <property type="match status" value="1"/>
</dbReference>
<dbReference type="AlphaFoldDB" id="A0A1L9RPF2"/>
<evidence type="ECO:0000313" key="4">
    <source>
        <dbReference type="Proteomes" id="UP000184383"/>
    </source>
</evidence>
<dbReference type="Gene3D" id="3.40.50.12230">
    <property type="match status" value="1"/>
</dbReference>
<dbReference type="GO" id="GO:0005739">
    <property type="term" value="C:mitochondrion"/>
    <property type="evidence" value="ECO:0007669"/>
    <property type="project" value="TreeGrafter"/>
</dbReference>
<dbReference type="InterPro" id="IPR002376">
    <property type="entry name" value="Formyl_transf_N"/>
</dbReference>
<dbReference type="Pfam" id="PF00551">
    <property type="entry name" value="Formyl_trans_N"/>
    <property type="match status" value="1"/>
</dbReference>
<dbReference type="InterPro" id="IPR041711">
    <property type="entry name" value="Met-tRNA-FMT_N"/>
</dbReference>
<dbReference type="VEuPathDB" id="FungiDB:ASPWEDRAFT_170229"/>
<evidence type="ECO:0000313" key="3">
    <source>
        <dbReference type="EMBL" id="OJJ36718.1"/>
    </source>
</evidence>
<dbReference type="PANTHER" id="PTHR11138">
    <property type="entry name" value="METHIONYL-TRNA FORMYLTRANSFERASE"/>
    <property type="match status" value="1"/>
</dbReference>
<protein>
    <recommendedName>
        <fullName evidence="1">methionyl-tRNA formyltransferase</fullName>
        <ecNumber evidence="1">2.1.2.9</ecNumber>
    </recommendedName>
</protein>
<dbReference type="RefSeq" id="XP_040690394.1">
    <property type="nucleotide sequence ID" value="XM_040830581.1"/>
</dbReference>
<keyword evidence="4" id="KW-1185">Reference proteome</keyword>
<dbReference type="FunFam" id="3.40.50.12230:FF:000004">
    <property type="entry name" value="Methionyl-tRNA formyltransferase family protein, putative"/>
    <property type="match status" value="1"/>
</dbReference>
<accession>A0A1L9RPF2</accession>
<dbReference type="OrthoDB" id="10268103at2759"/>
<gene>
    <name evidence="3" type="ORF">ASPWEDRAFT_170229</name>
</gene>
<dbReference type="GeneID" id="63746429"/>
<evidence type="ECO:0000256" key="1">
    <source>
        <dbReference type="ARBA" id="ARBA00012261"/>
    </source>
</evidence>
<dbReference type="STRING" id="1073089.A0A1L9RPF2"/>
<dbReference type="EC" id="2.1.2.9" evidence="1"/>
<name>A0A1L9RPF2_ASPWE</name>
<dbReference type="SUPFAM" id="SSF53328">
    <property type="entry name" value="Formyltransferase"/>
    <property type="match status" value="1"/>
</dbReference>
<dbReference type="CDD" id="cd08646">
    <property type="entry name" value="FMT_core_Met-tRNA-FMT_N"/>
    <property type="match status" value="1"/>
</dbReference>
<dbReference type="GO" id="GO:0004479">
    <property type="term" value="F:methionyl-tRNA formyltransferase activity"/>
    <property type="evidence" value="ECO:0007669"/>
    <property type="project" value="UniProtKB-EC"/>
</dbReference>
<evidence type="ECO:0000259" key="2">
    <source>
        <dbReference type="Pfam" id="PF00551"/>
    </source>
</evidence>
<feature type="domain" description="Formyl transferase N-terminal" evidence="2">
    <location>
        <begin position="36"/>
        <end position="192"/>
    </location>
</feature>
<proteinExistence type="predicted"/>